<evidence type="ECO:0000256" key="3">
    <source>
        <dbReference type="SAM" id="Phobius"/>
    </source>
</evidence>
<reference evidence="5" key="1">
    <citation type="journal article" date="2023" name="Front. Mar. Sci.">
        <title>A new Merluccius polli reference genome to investigate the effects of global change in West African waters.</title>
        <authorList>
            <person name="Mateo J.L."/>
            <person name="Blanco-Fernandez C."/>
            <person name="Garcia-Vazquez E."/>
            <person name="Machado-Schiaffino G."/>
        </authorList>
    </citation>
    <scope>NUCLEOTIDE SEQUENCE</scope>
    <source>
        <strain evidence="5">C29</strain>
        <tissue evidence="5">Fin</tissue>
    </source>
</reference>
<evidence type="ECO:0000313" key="6">
    <source>
        <dbReference type="Proteomes" id="UP001174136"/>
    </source>
</evidence>
<feature type="compositionally biased region" description="Low complexity" evidence="2">
    <location>
        <begin position="226"/>
        <end position="238"/>
    </location>
</feature>
<feature type="region of interest" description="Disordered" evidence="2">
    <location>
        <begin position="219"/>
        <end position="242"/>
    </location>
</feature>
<keyword evidence="3" id="KW-1133">Transmembrane helix</keyword>
<comment type="caution">
    <text evidence="1">Lacks conserved residue(s) required for the propagation of feature annotation.</text>
</comment>
<dbReference type="InterPro" id="IPR013320">
    <property type="entry name" value="ConA-like_dom_sf"/>
</dbReference>
<evidence type="ECO:0000259" key="4">
    <source>
        <dbReference type="PROSITE" id="PS50025"/>
    </source>
</evidence>
<dbReference type="Proteomes" id="UP001174136">
    <property type="component" value="Unassembled WGS sequence"/>
</dbReference>
<dbReference type="AlphaFoldDB" id="A0AA47NWZ7"/>
<name>A0AA47NWZ7_MERPO</name>
<dbReference type="SUPFAM" id="SSF49899">
    <property type="entry name" value="Concanavalin A-like lectins/glucanases"/>
    <property type="match status" value="1"/>
</dbReference>
<keyword evidence="3" id="KW-0812">Transmembrane</keyword>
<gene>
    <name evidence="5" type="primary">CNTNAP4_2</name>
    <name evidence="5" type="ORF">N1851_022660</name>
</gene>
<feature type="region of interest" description="Disordered" evidence="2">
    <location>
        <begin position="282"/>
        <end position="322"/>
    </location>
</feature>
<dbReference type="InterPro" id="IPR001791">
    <property type="entry name" value="Laminin_G"/>
</dbReference>
<evidence type="ECO:0000256" key="1">
    <source>
        <dbReference type="PROSITE-ProRule" id="PRU00122"/>
    </source>
</evidence>
<feature type="domain" description="Laminin G" evidence="4">
    <location>
        <begin position="28"/>
        <end position="213"/>
    </location>
</feature>
<dbReference type="Pfam" id="PF02210">
    <property type="entry name" value="Laminin_G_2"/>
    <property type="match status" value="1"/>
</dbReference>
<dbReference type="PANTHER" id="PTHR15036:SF40">
    <property type="entry name" value="CONTACTIN-ASSOCIATED PROTEIN-LIKE 4"/>
    <property type="match status" value="1"/>
</dbReference>
<organism evidence="5 6">
    <name type="scientific">Merluccius polli</name>
    <name type="common">Benguela hake</name>
    <name type="synonym">Merluccius cadenati</name>
    <dbReference type="NCBI Taxonomy" id="89951"/>
    <lineage>
        <taxon>Eukaryota</taxon>
        <taxon>Metazoa</taxon>
        <taxon>Chordata</taxon>
        <taxon>Craniata</taxon>
        <taxon>Vertebrata</taxon>
        <taxon>Euteleostomi</taxon>
        <taxon>Actinopterygii</taxon>
        <taxon>Neopterygii</taxon>
        <taxon>Teleostei</taxon>
        <taxon>Neoteleostei</taxon>
        <taxon>Acanthomorphata</taxon>
        <taxon>Zeiogadaria</taxon>
        <taxon>Gadariae</taxon>
        <taxon>Gadiformes</taxon>
        <taxon>Gadoidei</taxon>
        <taxon>Merlucciidae</taxon>
        <taxon>Merluccius</taxon>
    </lineage>
</organism>
<sequence>MCPTCPELSASFTSGTAVRYALREDQDQDQDQGRNQSSLPSSTYPDLTLRGEEVSLSFRTSQRPALLLYVSSSLHKEYLALLISEDDKVEVRYKLHSGGDVEVLRSGVAHLADGQLHTASIKRRADTVSIQVDQHAREDFNLTSDVEFNAVESLALGRVQVSPALDPEMAELASKGFTGCLSAVHFNSVSPLKAALLQADTVSVSGPLAWSSCGAPPPAGPYTAHTTHSLSDSSGSTSPGQPLVNAIRSESALIGGLIALVIFACLSALAVALRLLRHRRDSSQDLKGGQSREEPTQDQDFPFNGQADSENVSLESPKEFFI</sequence>
<dbReference type="SMART" id="SM00282">
    <property type="entry name" value="LamG"/>
    <property type="match status" value="1"/>
</dbReference>
<dbReference type="Gene3D" id="2.60.120.200">
    <property type="match status" value="1"/>
</dbReference>
<feature type="compositionally biased region" description="Polar residues" evidence="2">
    <location>
        <begin position="33"/>
        <end position="45"/>
    </location>
</feature>
<evidence type="ECO:0000313" key="5">
    <source>
        <dbReference type="EMBL" id="KAK0140375.1"/>
    </source>
</evidence>
<proteinExistence type="predicted"/>
<keyword evidence="3" id="KW-0472">Membrane</keyword>
<evidence type="ECO:0000256" key="2">
    <source>
        <dbReference type="SAM" id="MobiDB-lite"/>
    </source>
</evidence>
<feature type="transmembrane region" description="Helical" evidence="3">
    <location>
        <begin position="252"/>
        <end position="276"/>
    </location>
</feature>
<comment type="caution">
    <text evidence="5">The sequence shown here is derived from an EMBL/GenBank/DDBJ whole genome shotgun (WGS) entry which is preliminary data.</text>
</comment>
<dbReference type="PANTHER" id="PTHR15036">
    <property type="entry name" value="PIKACHURIN-LIKE PROTEIN"/>
    <property type="match status" value="1"/>
</dbReference>
<feature type="region of interest" description="Disordered" evidence="2">
    <location>
        <begin position="24"/>
        <end position="46"/>
    </location>
</feature>
<dbReference type="PROSITE" id="PS50025">
    <property type="entry name" value="LAM_G_DOMAIN"/>
    <property type="match status" value="1"/>
</dbReference>
<accession>A0AA47NWZ7</accession>
<dbReference type="InterPro" id="IPR050372">
    <property type="entry name" value="Neurexin-related_CASP"/>
</dbReference>
<protein>
    <submittedName>
        <fullName evidence="5">Contactin-associated protein-like 4</fullName>
    </submittedName>
</protein>
<dbReference type="EMBL" id="JAOPHQ010004165">
    <property type="protein sequence ID" value="KAK0140375.1"/>
    <property type="molecule type" value="Genomic_DNA"/>
</dbReference>
<keyword evidence="6" id="KW-1185">Reference proteome</keyword>
<dbReference type="CDD" id="cd00110">
    <property type="entry name" value="LamG"/>
    <property type="match status" value="1"/>
</dbReference>